<dbReference type="PANTHER" id="PTHR19303:SF57">
    <property type="entry name" value="HTH CENPB-TYPE DOMAIN-CONTAINING PROTEIN"/>
    <property type="match status" value="1"/>
</dbReference>
<dbReference type="eggNOG" id="KOG3105">
    <property type="taxonomic scope" value="Eukaryota"/>
</dbReference>
<dbReference type="SUPFAM" id="SSF46689">
    <property type="entry name" value="Homeodomain-like"/>
    <property type="match status" value="3"/>
</dbReference>
<dbReference type="InterPro" id="IPR050863">
    <property type="entry name" value="CenT-Element_Derived"/>
</dbReference>
<protein>
    <recommendedName>
        <fullName evidence="3">HTH CENPB-type domain-containing protein</fullName>
    </recommendedName>
</protein>
<name>A0A1X7UJF1_AMPQE</name>
<evidence type="ECO:0000259" key="3">
    <source>
        <dbReference type="PROSITE" id="PS51253"/>
    </source>
</evidence>
<keyword evidence="1" id="KW-0238">DNA-binding</keyword>
<dbReference type="PANTHER" id="PTHR19303">
    <property type="entry name" value="TRANSPOSON"/>
    <property type="match status" value="1"/>
</dbReference>
<evidence type="ECO:0000256" key="1">
    <source>
        <dbReference type="ARBA" id="ARBA00023125"/>
    </source>
</evidence>
<dbReference type="InterPro" id="IPR009057">
    <property type="entry name" value="Homeodomain-like_sf"/>
</dbReference>
<evidence type="ECO:0000256" key="2">
    <source>
        <dbReference type="SAM" id="MobiDB-lite"/>
    </source>
</evidence>
<dbReference type="GO" id="GO:0003677">
    <property type="term" value="F:DNA binding"/>
    <property type="evidence" value="ECO:0007669"/>
    <property type="project" value="UniProtKB-KW"/>
</dbReference>
<reference evidence="5" key="1">
    <citation type="journal article" date="2010" name="Nature">
        <title>The Amphimedon queenslandica genome and the evolution of animal complexity.</title>
        <authorList>
            <person name="Srivastava M."/>
            <person name="Simakov O."/>
            <person name="Chapman J."/>
            <person name="Fahey B."/>
            <person name="Gauthier M.E."/>
            <person name="Mitros T."/>
            <person name="Richards G.S."/>
            <person name="Conaco C."/>
            <person name="Dacre M."/>
            <person name="Hellsten U."/>
            <person name="Larroux C."/>
            <person name="Putnam N.H."/>
            <person name="Stanke M."/>
            <person name="Adamska M."/>
            <person name="Darling A."/>
            <person name="Degnan S.M."/>
            <person name="Oakley T.H."/>
            <person name="Plachetzki D.C."/>
            <person name="Zhai Y."/>
            <person name="Adamski M."/>
            <person name="Calcino A."/>
            <person name="Cummins S.F."/>
            <person name="Goodstein D.M."/>
            <person name="Harris C."/>
            <person name="Jackson D.J."/>
            <person name="Leys S.P."/>
            <person name="Shu S."/>
            <person name="Woodcroft B.J."/>
            <person name="Vervoort M."/>
            <person name="Kosik K.S."/>
            <person name="Manning G."/>
            <person name="Degnan B.M."/>
            <person name="Rokhsar D.S."/>
        </authorList>
    </citation>
    <scope>NUCLEOTIDE SEQUENCE [LARGE SCALE GENOMIC DNA]</scope>
</reference>
<organism evidence="4">
    <name type="scientific">Amphimedon queenslandica</name>
    <name type="common">Sponge</name>
    <dbReference type="NCBI Taxonomy" id="400682"/>
    <lineage>
        <taxon>Eukaryota</taxon>
        <taxon>Metazoa</taxon>
        <taxon>Porifera</taxon>
        <taxon>Demospongiae</taxon>
        <taxon>Heteroscleromorpha</taxon>
        <taxon>Haplosclerida</taxon>
        <taxon>Niphatidae</taxon>
        <taxon>Amphimedon</taxon>
    </lineage>
</organism>
<keyword evidence="5" id="KW-1185">Reference proteome</keyword>
<reference evidence="4" key="2">
    <citation type="submission" date="2017-05" db="UniProtKB">
        <authorList>
            <consortium name="EnsemblMetazoa"/>
        </authorList>
    </citation>
    <scope>IDENTIFICATION</scope>
</reference>
<dbReference type="Gene3D" id="1.10.10.60">
    <property type="entry name" value="Homeodomain-like"/>
    <property type="match status" value="2"/>
</dbReference>
<dbReference type="AlphaFoldDB" id="A0A1X7UJF1"/>
<dbReference type="EnsemblMetazoa" id="XM_019998295.1">
    <property type="protein sequence ID" value="XP_019853854.1"/>
    <property type="gene ID" value="LOC109583107"/>
</dbReference>
<feature type="domain" description="HTH CENPB-type" evidence="3">
    <location>
        <begin position="190"/>
        <end position="258"/>
    </location>
</feature>
<dbReference type="Proteomes" id="UP000007879">
    <property type="component" value="Unassembled WGS sequence"/>
</dbReference>
<proteinExistence type="predicted"/>
<sequence>MAVSSSSSCLPLEDEDTSTSPSCLNNATLLADHDKPTTAGLMTDGGEEGSSLNVKFSSDIRDTIDHEVHKWVLSQFDKNKILNSNQIRQKAYEIGQKHDQYFKASLNWYKNWKKKINFEEQPELDALRNRKRAYTAAFKLHAVQRSNELLSVSQASLELNVSRRCLQRWKEELDVISTVAETASNAVYRRPGQGRKVGDSSLDLKLVEWLQESWKEGQQVSSSGVRQKAKEISANPDFKASLGWYMKWQKRHNVNLKDKTIDSPALRGDSTHLKLRLLPEGQQCAYSNHTVHPRKKRKTIEEQPLSPVEEVGGAGESEAEFDRMLLTWLVERWDSSDTVTERMLREKANEILTTPTSFRPTKSWLIDWMKKYNVSLENQTFGLRGENEGEIVEESPVYDDITVHDSSPLTPTKEEAATALASLASEDPGGLEIAEALQKLASAFGLNQATGKEAVVHQLAALSEQMTSQPSLMSPSPAVPPGNIIAPAPLPPATDPTYLLEEGVVQLSSEDVISEEIVTDDNIIVYDDPNTTTINEGHGGVVRGGANILDTSSTTGSGNIEYEIVGGATGADLLTYPPGGITSYDKEDGDVLTTPPPRHVFVEDGSGNLLATPTAQQGVVTRVGGEEEVTTESVVIDDNDDNIINELIATPPNINDVLIMKTDNSFDQN</sequence>
<dbReference type="SMART" id="SM00674">
    <property type="entry name" value="CENPB"/>
    <property type="match status" value="3"/>
</dbReference>
<dbReference type="KEGG" id="aqu:109583107"/>
<accession>A0A1X7UJF1</accession>
<dbReference type="InParanoid" id="A0A1X7UJF1"/>
<dbReference type="GO" id="GO:0005634">
    <property type="term" value="C:nucleus"/>
    <property type="evidence" value="ECO:0007669"/>
    <property type="project" value="TreeGrafter"/>
</dbReference>
<dbReference type="EnsemblMetazoa" id="Aqu2.1.27785_001">
    <property type="protein sequence ID" value="Aqu2.1.27785_001"/>
    <property type="gene ID" value="Aqu2.1.27785"/>
</dbReference>
<dbReference type="PROSITE" id="PS51253">
    <property type="entry name" value="HTH_CENPB"/>
    <property type="match status" value="3"/>
</dbReference>
<feature type="region of interest" description="Disordered" evidence="2">
    <location>
        <begin position="1"/>
        <end position="21"/>
    </location>
</feature>
<dbReference type="EnsemblMetazoa" id="XM_019998294.1">
    <property type="protein sequence ID" value="XP_019853853.1"/>
    <property type="gene ID" value="LOC109583107"/>
</dbReference>
<feature type="domain" description="HTH CENPB-type" evidence="3">
    <location>
        <begin position="309"/>
        <end position="378"/>
    </location>
</feature>
<dbReference type="OrthoDB" id="5919228at2759"/>
<dbReference type="Pfam" id="PF03221">
    <property type="entry name" value="HTH_Tnp_Tc5"/>
    <property type="match status" value="3"/>
</dbReference>
<gene>
    <name evidence="4" type="primary">109583107</name>
</gene>
<evidence type="ECO:0000313" key="4">
    <source>
        <dbReference type="EnsemblMetazoa" id="Aqu2.1.27785_001"/>
    </source>
</evidence>
<dbReference type="InterPro" id="IPR006600">
    <property type="entry name" value="HTH_CenpB_DNA-bd_dom"/>
</dbReference>
<evidence type="ECO:0000313" key="5">
    <source>
        <dbReference type="Proteomes" id="UP000007879"/>
    </source>
</evidence>
<feature type="domain" description="HTH CENPB-type" evidence="3">
    <location>
        <begin position="52"/>
        <end position="122"/>
    </location>
</feature>